<evidence type="ECO:0000259" key="2">
    <source>
        <dbReference type="PROSITE" id="PS50086"/>
    </source>
</evidence>
<dbReference type="InterPro" id="IPR050302">
    <property type="entry name" value="Rab_GAP_TBC_domain"/>
</dbReference>
<feature type="compositionally biased region" description="Low complexity" evidence="1">
    <location>
        <begin position="21"/>
        <end position="45"/>
    </location>
</feature>
<evidence type="ECO:0000256" key="1">
    <source>
        <dbReference type="SAM" id="MobiDB-lite"/>
    </source>
</evidence>
<feature type="compositionally biased region" description="Basic and acidic residues" evidence="1">
    <location>
        <begin position="277"/>
        <end position="300"/>
    </location>
</feature>
<feature type="compositionally biased region" description="Basic and acidic residues" evidence="1">
    <location>
        <begin position="46"/>
        <end position="61"/>
    </location>
</feature>
<feature type="compositionally biased region" description="Basic and acidic residues" evidence="1">
    <location>
        <begin position="322"/>
        <end position="331"/>
    </location>
</feature>
<feature type="compositionally biased region" description="Basic and acidic residues" evidence="1">
    <location>
        <begin position="192"/>
        <end position="213"/>
    </location>
</feature>
<dbReference type="Gene3D" id="1.10.8.270">
    <property type="entry name" value="putative rabgap domain of human tbc1 domain family member 14 like domains"/>
    <property type="match status" value="1"/>
</dbReference>
<evidence type="ECO:0000313" key="3">
    <source>
        <dbReference type="EMBL" id="OHT01355.1"/>
    </source>
</evidence>
<dbReference type="SUPFAM" id="SSF47923">
    <property type="entry name" value="Ypt/Rab-GAP domain of gyp1p"/>
    <property type="match status" value="2"/>
</dbReference>
<dbReference type="SMART" id="SM00164">
    <property type="entry name" value="TBC"/>
    <property type="match status" value="1"/>
</dbReference>
<accession>A0A1J4JQP4</accession>
<feature type="compositionally biased region" description="Low complexity" evidence="1">
    <location>
        <begin position="131"/>
        <end position="147"/>
    </location>
</feature>
<dbReference type="PROSITE" id="PS50086">
    <property type="entry name" value="TBC_RABGAP"/>
    <property type="match status" value="1"/>
</dbReference>
<dbReference type="GO" id="GO:0005096">
    <property type="term" value="F:GTPase activator activity"/>
    <property type="evidence" value="ECO:0007669"/>
    <property type="project" value="TreeGrafter"/>
</dbReference>
<dbReference type="PANTHER" id="PTHR47219:SF9">
    <property type="entry name" value="GTPASE ACTIVATING PROTEIN AND CENTROSOME-ASSOCIATED, ISOFORM B"/>
    <property type="match status" value="1"/>
</dbReference>
<dbReference type="GO" id="GO:0031267">
    <property type="term" value="F:small GTPase binding"/>
    <property type="evidence" value="ECO:0007669"/>
    <property type="project" value="TreeGrafter"/>
</dbReference>
<keyword evidence="4" id="KW-1185">Reference proteome</keyword>
<feature type="compositionally biased region" description="Basic and acidic residues" evidence="1">
    <location>
        <begin position="101"/>
        <end position="130"/>
    </location>
</feature>
<dbReference type="VEuPathDB" id="TrichDB:TRFO_07592"/>
<dbReference type="Proteomes" id="UP000179807">
    <property type="component" value="Unassembled WGS sequence"/>
</dbReference>
<gene>
    <name evidence="3" type="ORF">TRFO_07592</name>
</gene>
<reference evidence="3" key="1">
    <citation type="submission" date="2016-10" db="EMBL/GenBank/DDBJ databases">
        <authorList>
            <person name="Benchimol M."/>
            <person name="Almeida L.G."/>
            <person name="Vasconcelos A.T."/>
            <person name="Perreira-Neves A."/>
            <person name="Rosa I.A."/>
            <person name="Tasca T."/>
            <person name="Bogo M.R."/>
            <person name="de Souza W."/>
        </authorList>
    </citation>
    <scope>NUCLEOTIDE SEQUENCE [LARGE SCALE GENOMIC DNA]</scope>
    <source>
        <strain evidence="3">K</strain>
    </source>
</reference>
<dbReference type="InterPro" id="IPR000195">
    <property type="entry name" value="Rab-GAP-TBC_dom"/>
</dbReference>
<name>A0A1J4JQP4_9EUKA</name>
<dbReference type="RefSeq" id="XP_068354491.1">
    <property type="nucleotide sequence ID" value="XM_068493773.1"/>
</dbReference>
<dbReference type="EMBL" id="MLAK01000915">
    <property type="protein sequence ID" value="OHT01355.1"/>
    <property type="molecule type" value="Genomic_DNA"/>
</dbReference>
<dbReference type="Gene3D" id="1.10.472.80">
    <property type="entry name" value="Ypt/Rab-GAP domain of gyp1p, domain 3"/>
    <property type="match status" value="1"/>
</dbReference>
<dbReference type="OrthoDB" id="294251at2759"/>
<organism evidence="3 4">
    <name type="scientific">Tritrichomonas foetus</name>
    <dbReference type="NCBI Taxonomy" id="1144522"/>
    <lineage>
        <taxon>Eukaryota</taxon>
        <taxon>Metamonada</taxon>
        <taxon>Parabasalia</taxon>
        <taxon>Tritrichomonadida</taxon>
        <taxon>Tritrichomonadidae</taxon>
        <taxon>Tritrichomonas</taxon>
    </lineage>
</organism>
<dbReference type="GeneID" id="94828477"/>
<dbReference type="InterPro" id="IPR035969">
    <property type="entry name" value="Rab-GAP_TBC_sf"/>
</dbReference>
<comment type="caution">
    <text evidence="3">The sequence shown here is derived from an EMBL/GenBank/DDBJ whole genome shotgun (WGS) entry which is preliminary data.</text>
</comment>
<evidence type="ECO:0000313" key="4">
    <source>
        <dbReference type="Proteomes" id="UP000179807"/>
    </source>
</evidence>
<feature type="region of interest" description="Disordered" evidence="1">
    <location>
        <begin position="1"/>
        <end position="347"/>
    </location>
</feature>
<dbReference type="AlphaFoldDB" id="A0A1J4JQP4"/>
<feature type="compositionally biased region" description="Low complexity" evidence="1">
    <location>
        <begin position="70"/>
        <end position="100"/>
    </location>
</feature>
<dbReference type="Pfam" id="PF00566">
    <property type="entry name" value="RabGAP-TBC"/>
    <property type="match status" value="1"/>
</dbReference>
<feature type="domain" description="Rab-GAP TBC" evidence="2">
    <location>
        <begin position="390"/>
        <end position="581"/>
    </location>
</feature>
<feature type="compositionally biased region" description="Basic and acidic residues" evidence="1">
    <location>
        <begin position="148"/>
        <end position="179"/>
    </location>
</feature>
<protein>
    <recommendedName>
        <fullName evidence="2">Rab-GAP TBC domain-containing protein</fullName>
    </recommendedName>
</protein>
<feature type="compositionally biased region" description="Low complexity" evidence="1">
    <location>
        <begin position="260"/>
        <end position="276"/>
    </location>
</feature>
<proteinExistence type="predicted"/>
<dbReference type="Gene3D" id="1.10.10.750">
    <property type="entry name" value="Ypt/Rab-GAP domain of gyp1p, domain 1"/>
    <property type="match status" value="1"/>
</dbReference>
<sequence length="655" mass="74465">MCYFNRNPRIGLISKNQFQMSDSSSSYDSSSSDDSSYYSTTTSTDKPIKKKEEPKKSEPVKKPAKKSSSDSDSSSYESYSDSYTDSDSGDKTTSTSMDKSSTVEEEKPVKKTPEPPKPEPKPVKPAKKESSSYSDSDSDSELTTSSSSEEKKKPEPPAPKVEKKEVPPPKPVEKKKESSDSDSESTTSSSSAEKKKEAPPPKVEKKEAPPKPAEKKKKAPPPKPAEKKKESSDSDSESTTTPSEKPAPKPAPKKVESSDSETSTSSTTTTTTTSSSEKPKKKEEPKKEDKKKDDKKEKNEPQAAVATPVDPPDITVPEDIAEAARKAKTDRWGWTITEKPSKHEKELQEKELAKEKEREKKWKDMMRSNNWSRFMQRRGFRKVKTRTLKGIPDSCRARAWKLLLERGEKKKKDKKKENVQAFYDRGIPATDHTIRVDIPRTMPHVPKFADSEIRMSLYRILRAYNNADADLGYFQGMGFNAALFLKYMNEEDSFWCLYNLMRGKEHMVRNYFANQFSGLKKINTLWEILLEKKFKNVAAKLKQLGIDPMVYTPSWFLCAFLNLDFPPQMVLMIMDRFIVFGTRTLLSLGLAVIDLNQGAFEGKAGIETILPLLQNPTTAKSMKDWRLVIQKWNKYYLTKKQYWALFKEAEMKEFP</sequence>
<dbReference type="PANTHER" id="PTHR47219">
    <property type="entry name" value="RAB GTPASE-ACTIVATING PROTEIN 1-LIKE"/>
    <property type="match status" value="1"/>
</dbReference>